<evidence type="ECO:0000313" key="9">
    <source>
        <dbReference type="Proteomes" id="UP000233293"/>
    </source>
</evidence>
<dbReference type="HAMAP" id="MF_01216">
    <property type="entry name" value="Azoreductase_type1"/>
    <property type="match status" value="1"/>
</dbReference>
<evidence type="ECO:0000259" key="7">
    <source>
        <dbReference type="Pfam" id="PF02525"/>
    </source>
</evidence>
<dbReference type="Proteomes" id="UP000233293">
    <property type="component" value="Unassembled WGS sequence"/>
</dbReference>
<dbReference type="EMBL" id="PIUM01000022">
    <property type="protein sequence ID" value="PKU23218.1"/>
    <property type="molecule type" value="Genomic_DNA"/>
</dbReference>
<dbReference type="Gene3D" id="3.40.50.360">
    <property type="match status" value="1"/>
</dbReference>
<comment type="cofactor">
    <cofactor evidence="6">
        <name>FMN</name>
        <dbReference type="ChEBI" id="CHEBI:58210"/>
    </cofactor>
    <text evidence="6">Binds 1 FMN per subunit.</text>
</comment>
<evidence type="ECO:0000256" key="4">
    <source>
        <dbReference type="ARBA" id="ARBA00023027"/>
    </source>
</evidence>
<comment type="catalytic activity">
    <reaction evidence="6">
        <text>2 a quinone + NADH + H(+) = 2 a 1,4-benzosemiquinone + NAD(+)</text>
        <dbReference type="Rhea" id="RHEA:65952"/>
        <dbReference type="ChEBI" id="CHEBI:15378"/>
        <dbReference type="ChEBI" id="CHEBI:57540"/>
        <dbReference type="ChEBI" id="CHEBI:57945"/>
        <dbReference type="ChEBI" id="CHEBI:132124"/>
        <dbReference type="ChEBI" id="CHEBI:134225"/>
    </reaction>
</comment>
<dbReference type="InterPro" id="IPR050104">
    <property type="entry name" value="FMN-dep_NADH:Q_OxRdtase_AzoR1"/>
</dbReference>
<dbReference type="PANTHER" id="PTHR43741:SF4">
    <property type="entry name" value="FMN-DEPENDENT NADH:QUINONE OXIDOREDUCTASE"/>
    <property type="match status" value="1"/>
</dbReference>
<gene>
    <name evidence="6" type="primary">azoR</name>
    <name evidence="8" type="ORF">CWS72_17485</name>
</gene>
<dbReference type="GO" id="GO:0016655">
    <property type="term" value="F:oxidoreductase activity, acting on NAD(P)H, quinone or similar compound as acceptor"/>
    <property type="evidence" value="ECO:0007669"/>
    <property type="project" value="InterPro"/>
</dbReference>
<feature type="binding site" evidence="6">
    <location>
        <position position="10"/>
    </location>
    <ligand>
        <name>FMN</name>
        <dbReference type="ChEBI" id="CHEBI:58210"/>
    </ligand>
</feature>
<dbReference type="Pfam" id="PF02525">
    <property type="entry name" value="Flavodoxin_2"/>
    <property type="match status" value="1"/>
</dbReference>
<keyword evidence="1 6" id="KW-0285">Flavoprotein</keyword>
<organism evidence="8 9">
    <name type="scientific">Telmatospirillum siberiense</name>
    <dbReference type="NCBI Taxonomy" id="382514"/>
    <lineage>
        <taxon>Bacteria</taxon>
        <taxon>Pseudomonadati</taxon>
        <taxon>Pseudomonadota</taxon>
        <taxon>Alphaproteobacteria</taxon>
        <taxon>Rhodospirillales</taxon>
        <taxon>Rhodospirillaceae</taxon>
        <taxon>Telmatospirillum</taxon>
    </lineage>
</organism>
<dbReference type="EC" id="1.6.5.-" evidence="6"/>
<dbReference type="InterPro" id="IPR029039">
    <property type="entry name" value="Flavoprotein-like_sf"/>
</dbReference>
<keyword evidence="3 6" id="KW-0560">Oxidoreductase</keyword>
<comment type="function">
    <text evidence="6">Also exhibits azoreductase activity. Catalyzes the reductive cleavage of the azo bond in aromatic azo compounds to the corresponding amines.</text>
</comment>
<dbReference type="RefSeq" id="WP_101251916.1">
    <property type="nucleotide sequence ID" value="NZ_PIUM01000022.1"/>
</dbReference>
<comment type="function">
    <text evidence="6">Quinone reductase that provides resistance to thiol-specific stress caused by electrophilic quinones.</text>
</comment>
<comment type="caution">
    <text evidence="8">The sequence shown here is derived from an EMBL/GenBank/DDBJ whole genome shotgun (WGS) entry which is preliminary data.</text>
</comment>
<dbReference type="OrthoDB" id="9787136at2"/>
<name>A0A2N3PS36_9PROT</name>
<protein>
    <recommendedName>
        <fullName evidence="6">FMN dependent NADH:quinone oxidoreductase</fullName>
        <ecNumber evidence="6">1.6.5.-</ecNumber>
    </recommendedName>
    <alternativeName>
        <fullName evidence="6">Azo-dye reductase</fullName>
    </alternativeName>
    <alternativeName>
        <fullName evidence="6">FMN-dependent NADH-azo compound oxidoreductase</fullName>
    </alternativeName>
    <alternativeName>
        <fullName evidence="6">FMN-dependent NADH-azoreductase</fullName>
        <ecNumber evidence="6">1.7.1.17</ecNumber>
    </alternativeName>
</protein>
<comment type="similarity">
    <text evidence="6">Belongs to the azoreductase type 1 family.</text>
</comment>
<evidence type="ECO:0000256" key="2">
    <source>
        <dbReference type="ARBA" id="ARBA00022643"/>
    </source>
</evidence>
<dbReference type="SUPFAM" id="SSF52218">
    <property type="entry name" value="Flavoproteins"/>
    <property type="match status" value="1"/>
</dbReference>
<comment type="catalytic activity">
    <reaction evidence="5">
        <text>N,N-dimethyl-1,4-phenylenediamine + anthranilate + 2 NAD(+) = 2-(4-dimethylaminophenyl)diazenylbenzoate + 2 NADH + 2 H(+)</text>
        <dbReference type="Rhea" id="RHEA:55872"/>
        <dbReference type="ChEBI" id="CHEBI:15378"/>
        <dbReference type="ChEBI" id="CHEBI:15783"/>
        <dbReference type="ChEBI" id="CHEBI:16567"/>
        <dbReference type="ChEBI" id="CHEBI:57540"/>
        <dbReference type="ChEBI" id="CHEBI:57945"/>
        <dbReference type="ChEBI" id="CHEBI:71579"/>
        <dbReference type="EC" id="1.7.1.17"/>
    </reaction>
    <physiologicalReaction direction="right-to-left" evidence="5">
        <dbReference type="Rhea" id="RHEA:55874"/>
    </physiologicalReaction>
</comment>
<sequence>MTTILHIDSSILGGYSVSRALSADIVAKELALHPGAQVIRRDLVADAALHLSDAHLAVFQGGDVTSPALGQDIAVGAAYIDDLFAADIIVIGAPMYNFSVPSQLKGWIDRVCVAGRTFQYGATGPEGLLPKGKKVFIASTRGGIYTGDSPAAGLEHQESYLQGVLGFIGLTDVTVIRAEGLNLGDEPKAAAVARAKAQIAALAA</sequence>
<dbReference type="GO" id="GO:0009055">
    <property type="term" value="F:electron transfer activity"/>
    <property type="evidence" value="ECO:0007669"/>
    <property type="project" value="UniProtKB-UniRule"/>
</dbReference>
<evidence type="ECO:0000256" key="5">
    <source>
        <dbReference type="ARBA" id="ARBA00048542"/>
    </source>
</evidence>
<feature type="binding site" evidence="6">
    <location>
        <begin position="16"/>
        <end position="18"/>
    </location>
    <ligand>
        <name>FMN</name>
        <dbReference type="ChEBI" id="CHEBI:58210"/>
    </ligand>
</feature>
<accession>A0A2N3PS36</accession>
<dbReference type="InterPro" id="IPR023048">
    <property type="entry name" value="NADH:quinone_OxRdtase_FMN_depd"/>
</dbReference>
<feature type="binding site" evidence="6">
    <location>
        <begin position="95"/>
        <end position="98"/>
    </location>
    <ligand>
        <name>FMN</name>
        <dbReference type="ChEBI" id="CHEBI:58210"/>
    </ligand>
</feature>
<evidence type="ECO:0000256" key="1">
    <source>
        <dbReference type="ARBA" id="ARBA00022630"/>
    </source>
</evidence>
<dbReference type="GO" id="GO:0016652">
    <property type="term" value="F:oxidoreductase activity, acting on NAD(P)H as acceptor"/>
    <property type="evidence" value="ECO:0007669"/>
    <property type="project" value="UniProtKB-UniRule"/>
</dbReference>
<dbReference type="EC" id="1.7.1.17" evidence="6"/>
<dbReference type="AlphaFoldDB" id="A0A2N3PS36"/>
<comment type="subunit">
    <text evidence="6">Homodimer.</text>
</comment>
<feature type="binding site" evidence="6">
    <location>
        <begin position="140"/>
        <end position="143"/>
    </location>
    <ligand>
        <name>FMN</name>
        <dbReference type="ChEBI" id="CHEBI:58210"/>
    </ligand>
</feature>
<evidence type="ECO:0000256" key="3">
    <source>
        <dbReference type="ARBA" id="ARBA00023002"/>
    </source>
</evidence>
<dbReference type="InterPro" id="IPR003680">
    <property type="entry name" value="Flavodoxin_fold"/>
</dbReference>
<keyword evidence="2 6" id="KW-0288">FMN</keyword>
<evidence type="ECO:0000256" key="6">
    <source>
        <dbReference type="HAMAP-Rule" id="MF_01216"/>
    </source>
</evidence>
<proteinExistence type="inferred from homology"/>
<feature type="domain" description="Flavodoxin-like fold" evidence="7">
    <location>
        <begin position="3"/>
        <end position="201"/>
    </location>
</feature>
<dbReference type="PANTHER" id="PTHR43741">
    <property type="entry name" value="FMN-DEPENDENT NADH-AZOREDUCTASE 1"/>
    <property type="match status" value="1"/>
</dbReference>
<reference evidence="9" key="1">
    <citation type="submission" date="2017-12" db="EMBL/GenBank/DDBJ databases">
        <title>Draft genome sequence of Telmatospirillum siberiense 26-4b1T, an acidotolerant peatland alphaproteobacterium potentially involved in sulfur cycling.</title>
        <authorList>
            <person name="Hausmann B."/>
            <person name="Pjevac P."/>
            <person name="Schreck K."/>
            <person name="Herbold C.W."/>
            <person name="Daims H."/>
            <person name="Wagner M."/>
            <person name="Pester M."/>
            <person name="Loy A."/>
        </authorList>
    </citation>
    <scope>NUCLEOTIDE SEQUENCE [LARGE SCALE GENOMIC DNA]</scope>
    <source>
        <strain evidence="9">26-4b1</strain>
    </source>
</reference>
<keyword evidence="4 6" id="KW-0520">NAD</keyword>
<keyword evidence="9" id="KW-1185">Reference proteome</keyword>
<evidence type="ECO:0000313" key="8">
    <source>
        <dbReference type="EMBL" id="PKU23218.1"/>
    </source>
</evidence>
<dbReference type="GO" id="GO:0010181">
    <property type="term" value="F:FMN binding"/>
    <property type="evidence" value="ECO:0007669"/>
    <property type="project" value="UniProtKB-UniRule"/>
</dbReference>